<proteinExistence type="predicted"/>
<organism evidence="1 2">
    <name type="scientific">Paraburkholderia graminis</name>
    <dbReference type="NCBI Taxonomy" id="60548"/>
    <lineage>
        <taxon>Bacteria</taxon>
        <taxon>Pseudomonadati</taxon>
        <taxon>Pseudomonadota</taxon>
        <taxon>Betaproteobacteria</taxon>
        <taxon>Burkholderiales</taxon>
        <taxon>Burkholderiaceae</taxon>
        <taxon>Paraburkholderia</taxon>
    </lineage>
</organism>
<sequence>MSSTMYLGLEGVLFARHSAVRISRSRPERPSALPLPLLHRLPRITDEYPDLTIVINSWLVPDYGYRGVLNLLPASIAGKVVGATMQGNRSHHRLPTLPRVDILRADIKRRNPPHLVIVDSCSSAIPYEYLPQAVLVNDTSEVAASQNAETILDILSGATGSHSTR</sequence>
<gene>
    <name evidence="1" type="ORF">QF025_000860</name>
</gene>
<evidence type="ECO:0000313" key="1">
    <source>
        <dbReference type="EMBL" id="MDR6202140.1"/>
    </source>
</evidence>
<dbReference type="Proteomes" id="UP001245184">
    <property type="component" value="Unassembled WGS sequence"/>
</dbReference>
<comment type="caution">
    <text evidence="1">The sequence shown here is derived from an EMBL/GenBank/DDBJ whole genome shotgun (WGS) entry which is preliminary data.</text>
</comment>
<dbReference type="EMBL" id="JAVIZN010000002">
    <property type="protein sequence ID" value="MDR6202140.1"/>
    <property type="molecule type" value="Genomic_DNA"/>
</dbReference>
<name>A0ABD5CC51_9BURK</name>
<accession>A0ABD5CC51</accession>
<dbReference type="RefSeq" id="WP_310030350.1">
    <property type="nucleotide sequence ID" value="NZ_JAVIZN010000002.1"/>
</dbReference>
<evidence type="ECO:0000313" key="2">
    <source>
        <dbReference type="Proteomes" id="UP001245184"/>
    </source>
</evidence>
<dbReference type="AlphaFoldDB" id="A0ABD5CC51"/>
<protein>
    <submittedName>
        <fullName evidence="1">Uncharacterized protein</fullName>
    </submittedName>
</protein>
<reference evidence="1 2" key="1">
    <citation type="submission" date="2023-08" db="EMBL/GenBank/DDBJ databases">
        <title>Genome sequencing of plant associated microbes to promote plant fitness in Sorghum bicolor and Oryza sativa.</title>
        <authorList>
            <person name="Coleman-Derr D."/>
        </authorList>
    </citation>
    <scope>NUCLEOTIDE SEQUENCE [LARGE SCALE GENOMIC DNA]</scope>
    <source>
        <strain evidence="1 2">SLBN-33</strain>
    </source>
</reference>